<dbReference type="AlphaFoldDB" id="A0A162S9U6"/>
<organism evidence="6 7">
    <name type="scientific">Daphnia magna</name>
    <dbReference type="NCBI Taxonomy" id="35525"/>
    <lineage>
        <taxon>Eukaryota</taxon>
        <taxon>Metazoa</taxon>
        <taxon>Ecdysozoa</taxon>
        <taxon>Arthropoda</taxon>
        <taxon>Crustacea</taxon>
        <taxon>Branchiopoda</taxon>
        <taxon>Diplostraca</taxon>
        <taxon>Cladocera</taxon>
        <taxon>Anomopoda</taxon>
        <taxon>Daphniidae</taxon>
        <taxon>Daphnia</taxon>
    </lineage>
</organism>
<evidence type="ECO:0000313" key="6">
    <source>
        <dbReference type="EMBL" id="KZS21120.1"/>
    </source>
</evidence>
<keyword evidence="3" id="KW-0332">GMP biosynthesis</keyword>
<dbReference type="GO" id="GO:0005829">
    <property type="term" value="C:cytosol"/>
    <property type="evidence" value="ECO:0007669"/>
    <property type="project" value="TreeGrafter"/>
</dbReference>
<dbReference type="STRING" id="35525.A0A162S9U6"/>
<dbReference type="OrthoDB" id="1724632at2759"/>
<dbReference type="SUPFAM" id="SSF52402">
    <property type="entry name" value="Adenine nucleotide alpha hydrolases-like"/>
    <property type="match status" value="1"/>
</dbReference>
<evidence type="ECO:0000256" key="2">
    <source>
        <dbReference type="ARBA" id="ARBA00022741"/>
    </source>
</evidence>
<evidence type="ECO:0000256" key="4">
    <source>
        <dbReference type="ARBA" id="ARBA00022755"/>
    </source>
</evidence>
<dbReference type="PANTHER" id="PTHR11922:SF2">
    <property type="entry name" value="GMP SYNTHASE [GLUTAMINE-HYDROLYZING]"/>
    <property type="match status" value="1"/>
</dbReference>
<keyword evidence="7" id="KW-1185">Reference proteome</keyword>
<accession>A0A162S9U6</accession>
<sequence length="362" mass="41161">MECPLFKGLETRQMVLLTHGDSIDKVAERLRCVVKSSPHINSSIADTECRFNGVSISSSISSQFHPKADLTENGMLDSFPLRGFTLEKREQQCIDYVRRTVGRNKMVLVLESGGVDSAVCVALLHKALLQGDDSSPVQDIDINIGFLQSYDWPKWDTILIDTSFCHISNSTVYNSCSTTEFFYRQWLLISSAYQRSDLMFRIVLELFMEADFGETQVLIRLMIDYANMAAKEHALLYRIEIATSGEERFLLEELSIRKQFVAKLLSIRAVGVQGDCRTNSYCIPLSSDQTQPNWNDLATYARLIPRVCHNVDRVCYIFGKPVRESVTNVTPTFLTGNILVTLREADFIWQIKYYGIRVAVRS</sequence>
<gene>
    <name evidence="6" type="ORF">APZ42_012255</name>
</gene>
<dbReference type="PANTHER" id="PTHR11922">
    <property type="entry name" value="GMP SYNTHASE-RELATED"/>
    <property type="match status" value="1"/>
</dbReference>
<comment type="caution">
    <text evidence="6">The sequence shown here is derived from an EMBL/GenBank/DDBJ whole genome shotgun (WGS) entry which is preliminary data.</text>
</comment>
<proteinExistence type="predicted"/>
<dbReference type="GO" id="GO:0005524">
    <property type="term" value="F:ATP binding"/>
    <property type="evidence" value="ECO:0007669"/>
    <property type="project" value="UniProtKB-KW"/>
</dbReference>
<keyword evidence="5" id="KW-0067">ATP-binding</keyword>
<keyword evidence="4" id="KW-0658">Purine biosynthesis</keyword>
<evidence type="ECO:0000256" key="5">
    <source>
        <dbReference type="ARBA" id="ARBA00022840"/>
    </source>
</evidence>
<dbReference type="Proteomes" id="UP000076858">
    <property type="component" value="Unassembled WGS sequence"/>
</dbReference>
<evidence type="ECO:0000256" key="3">
    <source>
        <dbReference type="ARBA" id="ARBA00022749"/>
    </source>
</evidence>
<dbReference type="Gene3D" id="3.30.300.10">
    <property type="match status" value="1"/>
</dbReference>
<evidence type="ECO:0000256" key="1">
    <source>
        <dbReference type="ARBA" id="ARBA00022598"/>
    </source>
</evidence>
<dbReference type="EMBL" id="LRGB01000084">
    <property type="protein sequence ID" value="KZS21120.1"/>
    <property type="molecule type" value="Genomic_DNA"/>
</dbReference>
<dbReference type="GO" id="GO:0003921">
    <property type="term" value="F:GMP synthase activity"/>
    <property type="evidence" value="ECO:0007669"/>
    <property type="project" value="TreeGrafter"/>
</dbReference>
<evidence type="ECO:0000313" key="7">
    <source>
        <dbReference type="Proteomes" id="UP000076858"/>
    </source>
</evidence>
<reference evidence="6 7" key="1">
    <citation type="submission" date="2016-03" db="EMBL/GenBank/DDBJ databases">
        <title>EvidentialGene: Evidence-directed Construction of Genes on Genomes.</title>
        <authorList>
            <person name="Gilbert D.G."/>
            <person name="Choi J.-H."/>
            <person name="Mockaitis K."/>
            <person name="Colbourne J."/>
            <person name="Pfrender M."/>
        </authorList>
    </citation>
    <scope>NUCLEOTIDE SEQUENCE [LARGE SCALE GENOMIC DNA]</scope>
    <source>
        <strain evidence="6 7">Xinb3</strain>
        <tissue evidence="6">Complete organism</tissue>
    </source>
</reference>
<dbReference type="Gene3D" id="3.40.50.620">
    <property type="entry name" value="HUPs"/>
    <property type="match status" value="1"/>
</dbReference>
<dbReference type="InterPro" id="IPR014729">
    <property type="entry name" value="Rossmann-like_a/b/a_fold"/>
</dbReference>
<name>A0A162S9U6_9CRUS</name>
<protein>
    <submittedName>
        <fullName evidence="6">Putative GMP synthase</fullName>
    </submittedName>
</protein>
<dbReference type="SUPFAM" id="SSF54810">
    <property type="entry name" value="GMP synthetase C-terminal dimerisation domain"/>
    <property type="match status" value="1"/>
</dbReference>
<keyword evidence="2" id="KW-0547">Nucleotide-binding</keyword>
<keyword evidence="1" id="KW-0436">Ligase</keyword>